<organism evidence="4 5">
    <name type="scientific">Geomonas subterranea</name>
    <dbReference type="NCBI Taxonomy" id="2847989"/>
    <lineage>
        <taxon>Bacteria</taxon>
        <taxon>Pseudomonadati</taxon>
        <taxon>Thermodesulfobacteriota</taxon>
        <taxon>Desulfuromonadia</taxon>
        <taxon>Geobacterales</taxon>
        <taxon>Geobacteraceae</taxon>
        <taxon>Geomonas</taxon>
    </lineage>
</organism>
<feature type="signal peptide" evidence="2">
    <location>
        <begin position="1"/>
        <end position="25"/>
    </location>
</feature>
<protein>
    <submittedName>
        <fullName evidence="4">Phosphatase PAP2 family protein</fullName>
    </submittedName>
</protein>
<evidence type="ECO:0000259" key="3">
    <source>
        <dbReference type="SMART" id="SM00014"/>
    </source>
</evidence>
<keyword evidence="2" id="KW-0732">Signal</keyword>
<keyword evidence="5" id="KW-1185">Reference proteome</keyword>
<reference evidence="4 5" key="1">
    <citation type="submission" date="2021-06" db="EMBL/GenBank/DDBJ databases">
        <title>Gemonas diversity in paddy soil.</title>
        <authorList>
            <person name="Liu G."/>
        </authorList>
    </citation>
    <scope>NUCLEOTIDE SEQUENCE [LARGE SCALE GENOMIC DNA]</scope>
    <source>
        <strain evidence="4 5">RG2</strain>
    </source>
</reference>
<dbReference type="EMBL" id="CP077683">
    <property type="protein sequence ID" value="QXE90248.1"/>
    <property type="molecule type" value="Genomic_DNA"/>
</dbReference>
<feature type="chain" id="PRO_5045973540" evidence="2">
    <location>
        <begin position="26"/>
        <end position="407"/>
    </location>
</feature>
<dbReference type="Pfam" id="PF01569">
    <property type="entry name" value="PAP2"/>
    <property type="match status" value="1"/>
</dbReference>
<feature type="region of interest" description="Disordered" evidence="1">
    <location>
        <begin position="42"/>
        <end position="100"/>
    </location>
</feature>
<accession>A0ABX8LJ28</accession>
<evidence type="ECO:0000256" key="1">
    <source>
        <dbReference type="SAM" id="MobiDB-lite"/>
    </source>
</evidence>
<feature type="domain" description="Phosphatidic acid phosphatase type 2/haloperoxidase" evidence="3">
    <location>
        <begin position="242"/>
        <end position="363"/>
    </location>
</feature>
<evidence type="ECO:0000313" key="5">
    <source>
        <dbReference type="Proteomes" id="UP000683559"/>
    </source>
</evidence>
<feature type="compositionally biased region" description="Polar residues" evidence="1">
    <location>
        <begin position="51"/>
        <end position="70"/>
    </location>
</feature>
<dbReference type="Proteomes" id="UP000683559">
    <property type="component" value="Chromosome"/>
</dbReference>
<gene>
    <name evidence="4" type="ORF">KP001_17790</name>
</gene>
<dbReference type="InterPro" id="IPR000326">
    <property type="entry name" value="PAP2/HPO"/>
</dbReference>
<proteinExistence type="predicted"/>
<evidence type="ECO:0000256" key="2">
    <source>
        <dbReference type="SAM" id="SignalP"/>
    </source>
</evidence>
<sequence>MVHCTLPHSVIALLLFLGSAAPAAAAAGHSAAPAFQHCQDYAPPSAPAVDGSSSPGAPDSQPVSYGSSGHSRPGATESAFAPLPSREGVGGPGKLPSPAELAVVDSPSLAAEDFLIRPDGAAGSGAGGPAAATGDPRITAEFPGPAWRWRRSGVPGYLGVAVLGAGAMYVESAHGDPEPKWKGTNGFDETVRDALRLHSRGAREVAHDVGDALMYGMIAAPVLDSLATLGIRDRAWDTLWQTEMVNLESFAFTSFVSSLVQNLVAREKPLVRNCRGGACEGDAPNRSMPSGHVAFAFTGAGLVCSHHNFQSLYRDPGLDRAACWTGLGLAAADGVARIMADHHYATDVAAGAAIGLFSGFLLPRLLHYDRPEKPTEGKKGSGSIIKGLSFRPLIFGGSAGLACEMRY</sequence>
<name>A0ABX8LJ28_9BACT</name>
<dbReference type="RefSeq" id="WP_217286896.1">
    <property type="nucleotide sequence ID" value="NZ_CP077683.1"/>
</dbReference>
<dbReference type="SMART" id="SM00014">
    <property type="entry name" value="acidPPc"/>
    <property type="match status" value="1"/>
</dbReference>
<evidence type="ECO:0000313" key="4">
    <source>
        <dbReference type="EMBL" id="QXE90248.1"/>
    </source>
</evidence>